<gene>
    <name evidence="2" type="ORF">FGIG_06777</name>
</gene>
<organism evidence="2 3">
    <name type="scientific">Fasciola gigantica</name>
    <name type="common">Giant liver fluke</name>
    <dbReference type="NCBI Taxonomy" id="46835"/>
    <lineage>
        <taxon>Eukaryota</taxon>
        <taxon>Metazoa</taxon>
        <taxon>Spiralia</taxon>
        <taxon>Lophotrochozoa</taxon>
        <taxon>Platyhelminthes</taxon>
        <taxon>Trematoda</taxon>
        <taxon>Digenea</taxon>
        <taxon>Plagiorchiida</taxon>
        <taxon>Echinostomata</taxon>
        <taxon>Echinostomatoidea</taxon>
        <taxon>Fasciolidae</taxon>
        <taxon>Fasciola</taxon>
    </lineage>
</organism>
<feature type="compositionally biased region" description="Low complexity" evidence="1">
    <location>
        <begin position="48"/>
        <end position="62"/>
    </location>
</feature>
<evidence type="ECO:0000313" key="3">
    <source>
        <dbReference type="Proteomes" id="UP000316759"/>
    </source>
</evidence>
<reference evidence="2 3" key="1">
    <citation type="submission" date="2019-04" db="EMBL/GenBank/DDBJ databases">
        <title>Annotation for the trematode Fasciola gigantica.</title>
        <authorList>
            <person name="Choi Y.-J."/>
        </authorList>
    </citation>
    <scope>NUCLEOTIDE SEQUENCE [LARGE SCALE GENOMIC DNA]</scope>
    <source>
        <strain evidence="2">Uganda_cow_1</strain>
    </source>
</reference>
<accession>A0A504YCD2</accession>
<proteinExistence type="predicted"/>
<protein>
    <submittedName>
        <fullName evidence="2">Uncharacterized protein</fullName>
    </submittedName>
</protein>
<name>A0A504YCD2_FASGI</name>
<dbReference type="Proteomes" id="UP000316759">
    <property type="component" value="Unassembled WGS sequence"/>
</dbReference>
<comment type="caution">
    <text evidence="2">The sequence shown here is derived from an EMBL/GenBank/DDBJ whole genome shotgun (WGS) entry which is preliminary data.</text>
</comment>
<dbReference type="EMBL" id="SUNJ01011696">
    <property type="protein sequence ID" value="TPP58693.1"/>
    <property type="molecule type" value="Genomic_DNA"/>
</dbReference>
<evidence type="ECO:0000256" key="1">
    <source>
        <dbReference type="SAM" id="MobiDB-lite"/>
    </source>
</evidence>
<sequence length="118" mass="12694">MNGAASADGHVLTDQMDCRTRRDKIPWSNGTNMKVINPFNASKFKGQLAPSAGGLSSGNSSNEQTVRLAQRPNQYNSTFEQTPVTFCPSTNWTTPAAMSATHGHLLESHADIYPGNPS</sequence>
<evidence type="ECO:0000313" key="2">
    <source>
        <dbReference type="EMBL" id="TPP58693.1"/>
    </source>
</evidence>
<keyword evidence="3" id="KW-1185">Reference proteome</keyword>
<dbReference type="AlphaFoldDB" id="A0A504YCD2"/>
<feature type="region of interest" description="Disordered" evidence="1">
    <location>
        <begin position="47"/>
        <end position="66"/>
    </location>
</feature>